<evidence type="ECO:0000313" key="2">
    <source>
        <dbReference type="Proteomes" id="UP000034097"/>
    </source>
</evidence>
<dbReference type="EMBL" id="LCHQ01000041">
    <property type="protein sequence ID" value="KKT36648.1"/>
    <property type="molecule type" value="Genomic_DNA"/>
</dbReference>
<reference evidence="1 2" key="1">
    <citation type="journal article" date="2015" name="Nature">
        <title>rRNA introns, odd ribosomes, and small enigmatic genomes across a large radiation of phyla.</title>
        <authorList>
            <person name="Brown C.T."/>
            <person name="Hug L.A."/>
            <person name="Thomas B.C."/>
            <person name="Sharon I."/>
            <person name="Castelle C.J."/>
            <person name="Singh A."/>
            <person name="Wilkins M.J."/>
            <person name="Williams K.H."/>
            <person name="Banfield J.F."/>
        </authorList>
    </citation>
    <scope>NUCLEOTIDE SEQUENCE [LARGE SCALE GENOMIC DNA]</scope>
</reference>
<sequence length="39" mass="4165">MSIVSEIGVEVKLGVPPEGLEPPTSSFEAMRSIQLSYEG</sequence>
<dbReference type="AntiFam" id="ANF00014">
    <property type="entry name" value="tRNA translation"/>
</dbReference>
<organism evidence="1 2">
    <name type="scientific">Candidatus Collierbacteria bacterium GW2011_GWF1_44_12</name>
    <dbReference type="NCBI Taxonomy" id="1618402"/>
    <lineage>
        <taxon>Bacteria</taxon>
        <taxon>Candidatus Collieribacteriota</taxon>
    </lineage>
</organism>
<gene>
    <name evidence="1" type="ORF">UW26_C0041G0003</name>
</gene>
<evidence type="ECO:0000313" key="1">
    <source>
        <dbReference type="EMBL" id="KKT36648.1"/>
    </source>
</evidence>
<dbReference type="AlphaFoldDB" id="A0A0G1GQS1"/>
<protein>
    <submittedName>
        <fullName evidence="1">Uncharacterized protein</fullName>
    </submittedName>
</protein>
<dbReference type="Proteomes" id="UP000034097">
    <property type="component" value="Unassembled WGS sequence"/>
</dbReference>
<proteinExistence type="predicted"/>
<comment type="caution">
    <text evidence="1">The sequence shown here is derived from an EMBL/GenBank/DDBJ whole genome shotgun (WGS) entry which is preliminary data.</text>
</comment>
<accession>A0A0G1GQS1</accession>
<name>A0A0G1GQS1_9BACT</name>